<name>A0A9D2NQQ2_9FIRM</name>
<accession>A0A9D2NQQ2</accession>
<keyword evidence="3" id="KW-0378">Hydrolase</keyword>
<dbReference type="Pfam" id="PF02517">
    <property type="entry name" value="Rce1-like"/>
    <property type="match status" value="1"/>
</dbReference>
<feature type="transmembrane region" description="Helical" evidence="1">
    <location>
        <begin position="242"/>
        <end position="265"/>
    </location>
</feature>
<protein>
    <submittedName>
        <fullName evidence="3">CPBP family intramembrane metalloprotease</fullName>
    </submittedName>
</protein>
<reference evidence="3" key="1">
    <citation type="journal article" date="2021" name="PeerJ">
        <title>Extensive microbial diversity within the chicken gut microbiome revealed by metagenomics and culture.</title>
        <authorList>
            <person name="Gilroy R."/>
            <person name="Ravi A."/>
            <person name="Getino M."/>
            <person name="Pursley I."/>
            <person name="Horton D.L."/>
            <person name="Alikhan N.F."/>
            <person name="Baker D."/>
            <person name="Gharbi K."/>
            <person name="Hall N."/>
            <person name="Watson M."/>
            <person name="Adriaenssens E.M."/>
            <person name="Foster-Nyarko E."/>
            <person name="Jarju S."/>
            <person name="Secka A."/>
            <person name="Antonio M."/>
            <person name="Oren A."/>
            <person name="Chaudhuri R.R."/>
            <person name="La Ragione R."/>
            <person name="Hildebrand F."/>
            <person name="Pallen M.J."/>
        </authorList>
    </citation>
    <scope>NUCLEOTIDE SEQUENCE</scope>
    <source>
        <strain evidence="3">ChiW19-954</strain>
    </source>
</reference>
<dbReference type="EMBL" id="DWWO01000142">
    <property type="protein sequence ID" value="HJC35244.1"/>
    <property type="molecule type" value="Genomic_DNA"/>
</dbReference>
<sequence>MNQIYRKSPFWSLAGPMFGYLAIQFAVQFAAQLVIEMPYAMRAYAEILRGSGDTVPSMQELLNSYMQTLEPAFEAIVRYQIEIATLSALGTIVLTGILFARDRKLEQKAGVILPERAPLSKYWTVVIFGIAGCIAATCLMAMVQLAFYDEQYQQTAQITYSAGLLVQIIGLGIVTPVAEELMFRGVLYKRFRERQGFWYSALWSSLLFSFMHSNTTQMVYTFLLGVLLSYLYEKFGSFKAPLVLHILLNTGSVVFTELGVFRYLAGSPARMAGAVIAGAFLCSVMFVVIQRMPVRIESRLNTNDTDRHDMFS</sequence>
<dbReference type="Proteomes" id="UP000823890">
    <property type="component" value="Unassembled WGS sequence"/>
</dbReference>
<feature type="transmembrane region" description="Helical" evidence="1">
    <location>
        <begin position="122"/>
        <end position="146"/>
    </location>
</feature>
<keyword evidence="1" id="KW-1133">Transmembrane helix</keyword>
<reference evidence="3" key="2">
    <citation type="submission" date="2021-04" db="EMBL/GenBank/DDBJ databases">
        <authorList>
            <person name="Gilroy R."/>
        </authorList>
    </citation>
    <scope>NUCLEOTIDE SEQUENCE</scope>
    <source>
        <strain evidence="3">ChiW19-954</strain>
    </source>
</reference>
<feature type="transmembrane region" description="Helical" evidence="1">
    <location>
        <begin position="83"/>
        <end position="101"/>
    </location>
</feature>
<dbReference type="InterPro" id="IPR052710">
    <property type="entry name" value="CAAX_protease"/>
</dbReference>
<feature type="transmembrane region" description="Helical" evidence="1">
    <location>
        <begin position="12"/>
        <end position="35"/>
    </location>
</feature>
<evidence type="ECO:0000313" key="3">
    <source>
        <dbReference type="EMBL" id="HJC35244.1"/>
    </source>
</evidence>
<evidence type="ECO:0000256" key="1">
    <source>
        <dbReference type="SAM" id="Phobius"/>
    </source>
</evidence>
<dbReference type="InterPro" id="IPR003675">
    <property type="entry name" value="Rce1/LyrA-like_dom"/>
</dbReference>
<keyword evidence="3" id="KW-0645">Protease</keyword>
<dbReference type="GO" id="GO:0004175">
    <property type="term" value="F:endopeptidase activity"/>
    <property type="evidence" value="ECO:0007669"/>
    <property type="project" value="UniProtKB-ARBA"/>
</dbReference>
<keyword evidence="3" id="KW-0482">Metalloprotease</keyword>
<dbReference type="GO" id="GO:0080120">
    <property type="term" value="P:CAAX-box protein maturation"/>
    <property type="evidence" value="ECO:0007669"/>
    <property type="project" value="UniProtKB-ARBA"/>
</dbReference>
<feature type="transmembrane region" description="Helical" evidence="1">
    <location>
        <begin position="271"/>
        <end position="289"/>
    </location>
</feature>
<dbReference type="AlphaFoldDB" id="A0A9D2NQQ2"/>
<keyword evidence="1" id="KW-0472">Membrane</keyword>
<organism evidence="3 4">
    <name type="scientific">Candidatus Mediterraneibacter faecipullorum</name>
    <dbReference type="NCBI Taxonomy" id="2838670"/>
    <lineage>
        <taxon>Bacteria</taxon>
        <taxon>Bacillati</taxon>
        <taxon>Bacillota</taxon>
        <taxon>Clostridia</taxon>
        <taxon>Lachnospirales</taxon>
        <taxon>Lachnospiraceae</taxon>
        <taxon>Mediterraneibacter</taxon>
    </lineage>
</organism>
<evidence type="ECO:0000259" key="2">
    <source>
        <dbReference type="Pfam" id="PF02517"/>
    </source>
</evidence>
<gene>
    <name evidence="3" type="ORF">H9758_11765</name>
</gene>
<dbReference type="GO" id="GO:0008237">
    <property type="term" value="F:metallopeptidase activity"/>
    <property type="evidence" value="ECO:0007669"/>
    <property type="project" value="UniProtKB-KW"/>
</dbReference>
<evidence type="ECO:0000313" key="4">
    <source>
        <dbReference type="Proteomes" id="UP000823890"/>
    </source>
</evidence>
<feature type="transmembrane region" description="Helical" evidence="1">
    <location>
        <begin position="158"/>
        <end position="175"/>
    </location>
</feature>
<dbReference type="PANTHER" id="PTHR36435">
    <property type="entry name" value="SLR1288 PROTEIN"/>
    <property type="match status" value="1"/>
</dbReference>
<proteinExistence type="predicted"/>
<comment type="caution">
    <text evidence="3">The sequence shown here is derived from an EMBL/GenBank/DDBJ whole genome shotgun (WGS) entry which is preliminary data.</text>
</comment>
<dbReference type="PANTHER" id="PTHR36435:SF1">
    <property type="entry name" value="CAAX AMINO TERMINAL PROTEASE FAMILY PROTEIN"/>
    <property type="match status" value="1"/>
</dbReference>
<keyword evidence="1" id="KW-0812">Transmembrane</keyword>
<feature type="domain" description="CAAX prenyl protease 2/Lysostaphin resistance protein A-like" evidence="2">
    <location>
        <begin position="163"/>
        <end position="250"/>
    </location>
</feature>